<keyword evidence="1" id="KW-0503">Monooxygenase</keyword>
<dbReference type="Proteomes" id="UP000014500">
    <property type="component" value="Unassembled WGS sequence"/>
</dbReference>
<dbReference type="GO" id="GO:0020037">
    <property type="term" value="F:heme binding"/>
    <property type="evidence" value="ECO:0007669"/>
    <property type="project" value="InterPro"/>
</dbReference>
<accession>T1IS35</accession>
<dbReference type="SUPFAM" id="SSF48264">
    <property type="entry name" value="Cytochrome P450"/>
    <property type="match status" value="1"/>
</dbReference>
<dbReference type="EMBL" id="AFFK01018901">
    <property type="status" value="NOT_ANNOTATED_CDS"/>
    <property type="molecule type" value="Genomic_DNA"/>
</dbReference>
<protein>
    <submittedName>
        <fullName evidence="2">Uncharacterized protein</fullName>
    </submittedName>
</protein>
<dbReference type="AlphaFoldDB" id="T1IS35"/>
<dbReference type="GO" id="GO:0005506">
    <property type="term" value="F:iron ion binding"/>
    <property type="evidence" value="ECO:0007669"/>
    <property type="project" value="InterPro"/>
</dbReference>
<dbReference type="HOGENOM" id="CLU_2515502_0_0_1"/>
<dbReference type="EnsemblMetazoa" id="SMAR003896-RA">
    <property type="protein sequence ID" value="SMAR003896-PA"/>
    <property type="gene ID" value="SMAR003896"/>
</dbReference>
<keyword evidence="1" id="KW-0560">Oxidoreductase</keyword>
<reference evidence="3" key="1">
    <citation type="submission" date="2011-05" db="EMBL/GenBank/DDBJ databases">
        <authorList>
            <person name="Richards S.R."/>
            <person name="Qu J."/>
            <person name="Jiang H."/>
            <person name="Jhangiani S.N."/>
            <person name="Agravi P."/>
            <person name="Goodspeed R."/>
            <person name="Gross S."/>
            <person name="Mandapat C."/>
            <person name="Jackson L."/>
            <person name="Mathew T."/>
            <person name="Pu L."/>
            <person name="Thornton R."/>
            <person name="Saada N."/>
            <person name="Wilczek-Boney K.B."/>
            <person name="Lee S."/>
            <person name="Kovar C."/>
            <person name="Wu Y."/>
            <person name="Scherer S.E."/>
            <person name="Worley K.C."/>
            <person name="Muzny D.M."/>
            <person name="Gibbs R."/>
        </authorList>
    </citation>
    <scope>NUCLEOTIDE SEQUENCE</scope>
    <source>
        <strain evidence="3">Brora</strain>
    </source>
</reference>
<sequence length="85" mass="9998">MQLTTEEDQYVHYSLPEYHSHYCIKNTRIDGQFVPKVQPMAMMELFLYFTLLLQTFTFKNEPGTSLNFDSDLGIPKTVKLYALVR</sequence>
<proteinExistence type="predicted"/>
<dbReference type="GO" id="GO:0016705">
    <property type="term" value="F:oxidoreductase activity, acting on paired donors, with incorporation or reduction of molecular oxygen"/>
    <property type="evidence" value="ECO:0007669"/>
    <property type="project" value="InterPro"/>
</dbReference>
<name>T1IS35_STRMM</name>
<organism evidence="2 3">
    <name type="scientific">Strigamia maritima</name>
    <name type="common">European centipede</name>
    <name type="synonym">Geophilus maritimus</name>
    <dbReference type="NCBI Taxonomy" id="126957"/>
    <lineage>
        <taxon>Eukaryota</taxon>
        <taxon>Metazoa</taxon>
        <taxon>Ecdysozoa</taxon>
        <taxon>Arthropoda</taxon>
        <taxon>Myriapoda</taxon>
        <taxon>Chilopoda</taxon>
        <taxon>Pleurostigmophora</taxon>
        <taxon>Geophilomorpha</taxon>
        <taxon>Linotaeniidae</taxon>
        <taxon>Strigamia</taxon>
    </lineage>
</organism>
<evidence type="ECO:0000256" key="1">
    <source>
        <dbReference type="ARBA" id="ARBA00023033"/>
    </source>
</evidence>
<reference evidence="2" key="2">
    <citation type="submission" date="2015-02" db="UniProtKB">
        <authorList>
            <consortium name="EnsemblMetazoa"/>
        </authorList>
    </citation>
    <scope>IDENTIFICATION</scope>
</reference>
<evidence type="ECO:0000313" key="3">
    <source>
        <dbReference type="Proteomes" id="UP000014500"/>
    </source>
</evidence>
<evidence type="ECO:0000313" key="2">
    <source>
        <dbReference type="EnsemblMetazoa" id="SMAR003896-PA"/>
    </source>
</evidence>
<dbReference type="InterPro" id="IPR036396">
    <property type="entry name" value="Cyt_P450_sf"/>
</dbReference>
<dbReference type="GO" id="GO:0004497">
    <property type="term" value="F:monooxygenase activity"/>
    <property type="evidence" value="ECO:0007669"/>
    <property type="project" value="UniProtKB-KW"/>
</dbReference>
<keyword evidence="3" id="KW-1185">Reference proteome</keyword>